<dbReference type="RefSeq" id="WP_338255278.1">
    <property type="nucleotide sequence ID" value="NZ_BSRI01000002.1"/>
</dbReference>
<comment type="caution">
    <text evidence="3">The sequence shown here is derived from an EMBL/GenBank/DDBJ whole genome shotgun (WGS) entry which is preliminary data.</text>
</comment>
<dbReference type="EMBL" id="BSRI01000002">
    <property type="protein sequence ID" value="GLV58884.1"/>
    <property type="molecule type" value="Genomic_DNA"/>
</dbReference>
<keyword evidence="4" id="KW-1185">Reference proteome</keyword>
<sequence>MLHAHDTDGVELQPLPEPAQATSASDSQTAPSSSTIPMDNLLISETPVNPLPEGAYVLTPPQQQEIDLLDPVKALSQTTGSVASSPDIGSQQTQIIWRRQFLRRHRYSRRLQQKLQRTFIRDSLKRKRQASKLAILNFILLGILCLGTAMPLVLSGGYALQASITLGTLGADTINGFNHLRAVKDLLSSPPQGSGASKKLLDPSKLAQSQIELTAARHNFEQVQTILNTTPWLESAPQFAPQLAPYFRSAHAASQIGLDITSIGQEAVNTGLLLAPQLQGSLLSNSKAPLITATQFKQMQLAFNRILPKLESIQTQSKQLSLNLLPMSSDQRNQINSALQILSQVIATARANPNLVSSLGWLLGVDQPRNFLVQTMDRGELRATGGFTGQYGELSIHNGRVAPFSLQNIALLEYSDTSPTYGNVAPEEYRSWWPFANWGLRDANLSADFPTSANLEMNRYKAELNKSVDGVILFTPITIQHVLRATGPITIPRYQETITAQNLEDKLHYYQLSHPGIAKEKRIEHINDDESARKMFTSALAHTLIDHIRQAPLKELLGITQQMLADMQTRDLQVYFTNPTLENVLKQNNLAGAMDRSPNRDGLYIDQTNVSVSKASQYVQTTFTDNVQLDSKGGATHNLTMFFNYQQTGPVYGFDTYRDYLRVYVPTNTKFRSGSGFDTGDPLCGGVLGDCPKTNVYPHKELVCPPGQYIAGFASPMLYDQFVGEDHPLDKVGGPDNFKSDIPQRGMIGGYVVIPKTARQPSGSPGTYRRIPPRATSTMYSARQAPIPIIA</sequence>
<feature type="transmembrane region" description="Helical" evidence="2">
    <location>
        <begin position="133"/>
        <end position="154"/>
    </location>
</feature>
<gene>
    <name evidence="3" type="ORF">KDH_57120</name>
</gene>
<dbReference type="InterPro" id="IPR025101">
    <property type="entry name" value="DUF4012"/>
</dbReference>
<evidence type="ECO:0000256" key="2">
    <source>
        <dbReference type="SAM" id="Phobius"/>
    </source>
</evidence>
<keyword evidence="2" id="KW-0472">Membrane</keyword>
<accession>A0ABQ6FZ69</accession>
<keyword evidence="2" id="KW-1133">Transmembrane helix</keyword>
<name>A0ABQ6FZ69_9CHLR</name>
<feature type="compositionally biased region" description="Low complexity" evidence="1">
    <location>
        <begin position="18"/>
        <end position="35"/>
    </location>
</feature>
<proteinExistence type="predicted"/>
<protein>
    <recommendedName>
        <fullName evidence="5">DUF4012 domain-containing protein</fullName>
    </recommendedName>
</protein>
<reference evidence="3 4" key="1">
    <citation type="submission" date="2023-02" db="EMBL/GenBank/DDBJ databases">
        <title>Dictyobacter halimunensis sp. nov., a new member of the class Ktedonobacteria from forest soil in a geothermal area.</title>
        <authorList>
            <person name="Rachmania M.K."/>
            <person name="Ningsih F."/>
            <person name="Sakai Y."/>
            <person name="Yabe S."/>
            <person name="Yokota A."/>
            <person name="Sjamsuridzal W."/>
        </authorList>
    </citation>
    <scope>NUCLEOTIDE SEQUENCE [LARGE SCALE GENOMIC DNA]</scope>
    <source>
        <strain evidence="3 4">S3.2.2.5</strain>
    </source>
</reference>
<dbReference type="Proteomes" id="UP001344906">
    <property type="component" value="Unassembled WGS sequence"/>
</dbReference>
<organism evidence="3 4">
    <name type="scientific">Dictyobacter halimunensis</name>
    <dbReference type="NCBI Taxonomy" id="3026934"/>
    <lineage>
        <taxon>Bacteria</taxon>
        <taxon>Bacillati</taxon>
        <taxon>Chloroflexota</taxon>
        <taxon>Ktedonobacteria</taxon>
        <taxon>Ktedonobacterales</taxon>
        <taxon>Dictyobacteraceae</taxon>
        <taxon>Dictyobacter</taxon>
    </lineage>
</organism>
<evidence type="ECO:0000313" key="3">
    <source>
        <dbReference type="EMBL" id="GLV58884.1"/>
    </source>
</evidence>
<feature type="region of interest" description="Disordered" evidence="1">
    <location>
        <begin position="1"/>
        <end position="38"/>
    </location>
</feature>
<keyword evidence="2" id="KW-0812">Transmembrane</keyword>
<evidence type="ECO:0000313" key="4">
    <source>
        <dbReference type="Proteomes" id="UP001344906"/>
    </source>
</evidence>
<evidence type="ECO:0000256" key="1">
    <source>
        <dbReference type="SAM" id="MobiDB-lite"/>
    </source>
</evidence>
<evidence type="ECO:0008006" key="5">
    <source>
        <dbReference type="Google" id="ProtNLM"/>
    </source>
</evidence>
<dbReference type="Pfam" id="PF13196">
    <property type="entry name" value="DUF4012"/>
    <property type="match status" value="1"/>
</dbReference>